<keyword evidence="2" id="KW-1185">Reference proteome</keyword>
<organism evidence="1 2">
    <name type="scientific">Flavobacterium rhizosphaerae</name>
    <dbReference type="NCBI Taxonomy" id="3163298"/>
    <lineage>
        <taxon>Bacteria</taxon>
        <taxon>Pseudomonadati</taxon>
        <taxon>Bacteroidota</taxon>
        <taxon>Flavobacteriia</taxon>
        <taxon>Flavobacteriales</taxon>
        <taxon>Flavobacteriaceae</taxon>
        <taxon>Flavobacterium</taxon>
    </lineage>
</organism>
<gene>
    <name evidence="1" type="ORF">ABS766_10900</name>
</gene>
<comment type="caution">
    <text evidence="1">The sequence shown here is derived from an EMBL/GenBank/DDBJ whole genome shotgun (WGS) entry which is preliminary data.</text>
</comment>
<proteinExistence type="predicted"/>
<accession>A0ABW8Z0K1</accession>
<evidence type="ECO:0000313" key="1">
    <source>
        <dbReference type="EMBL" id="MFL9844925.1"/>
    </source>
</evidence>
<dbReference type="EMBL" id="JBELPZ010000010">
    <property type="protein sequence ID" value="MFL9844925.1"/>
    <property type="molecule type" value="Genomic_DNA"/>
</dbReference>
<dbReference type="RefSeq" id="WP_408085186.1">
    <property type="nucleotide sequence ID" value="NZ_JBELPZ010000010.1"/>
</dbReference>
<reference evidence="1 2" key="1">
    <citation type="submission" date="2024-06" db="EMBL/GenBank/DDBJ databases">
        <authorList>
            <person name="Kaempfer P."/>
            <person name="Viver T."/>
        </authorList>
    </citation>
    <scope>NUCLEOTIDE SEQUENCE [LARGE SCALE GENOMIC DNA]</scope>
    <source>
        <strain evidence="1 2">ST-119</strain>
    </source>
</reference>
<evidence type="ECO:0000313" key="2">
    <source>
        <dbReference type="Proteomes" id="UP001629156"/>
    </source>
</evidence>
<sequence>MVGWKEGLQKVSLTKLQHEMLGMSLREAKQNVDLLLEGKEIVVEIDNNDLAVKFMKEAEAIGVIFQ</sequence>
<name>A0ABW8Z0K1_9FLAO</name>
<protein>
    <submittedName>
        <fullName evidence="1">Uncharacterized protein</fullName>
    </submittedName>
</protein>
<dbReference type="Proteomes" id="UP001629156">
    <property type="component" value="Unassembled WGS sequence"/>
</dbReference>